<dbReference type="VEuPathDB" id="TriTrypDB:C4B63_2g420"/>
<dbReference type="VEuPathDB" id="TriTrypDB:TcBrA4_0058960"/>
<evidence type="ECO:0000313" key="2">
    <source>
        <dbReference type="EMBL" id="PWV02740.1"/>
    </source>
</evidence>
<dbReference type="VEuPathDB" id="TriTrypDB:BCY84_14578"/>
<dbReference type="VEuPathDB" id="TriTrypDB:C3747_1g452"/>
<comment type="caution">
    <text evidence="2">The sequence shown here is derived from an EMBL/GenBank/DDBJ whole genome shotgun (WGS) entry which is preliminary data.</text>
</comment>
<feature type="compositionally biased region" description="Basic and acidic residues" evidence="1">
    <location>
        <begin position="206"/>
        <end position="218"/>
    </location>
</feature>
<dbReference type="VEuPathDB" id="TriTrypDB:TcCL_ESM00441"/>
<dbReference type="VEuPathDB" id="TriTrypDB:TCSYLVIO_005586"/>
<sequence length="403" mass="45294">MLMVPVKFARAHLRRLHAPQPTPTFAIECSLPFLCAWRAMKHRSLAPDDPFGERSTFSDPSDGLFAAWSGVDFNAFADAASSDEVRTAHFGPEWSRFATVGRLSVKIMKEQGTPGVASAVSSKGGNEVLPRPLTAEELHSRELQARRKALEGNYATYEQYVMKELGIEDGGNEDEHMEEEMDDATEVENVSEETMPLPHFMVERGERQAHANDTKKQESTNGKPLLRPREGLQVPEPLMQMILDALGEPHGDRHLPRSDPLHWNTEGVILWVRKMEAARVALVSAAGTGEASLLEAPLMEDPSMHEAFRMARTNGKFLLHHTVPNTMFQVMRRWYLRRQEIALTFMKERQEMNNTTSISKDDVNDATFKSALEAGRAKLDEVAAKVTPILIQETISQCYPYCH</sequence>
<accession>A0A2V2W291</accession>
<gene>
    <name evidence="2" type="ORF">C4B63_2g420</name>
</gene>
<dbReference type="VEuPathDB" id="TriTrypDB:TcCLB.506303.30"/>
<dbReference type="VEuPathDB" id="TriTrypDB:TcYC6_0072530"/>
<dbReference type="AlphaFoldDB" id="A0A2V2W291"/>
<feature type="region of interest" description="Disordered" evidence="1">
    <location>
        <begin position="206"/>
        <end position="229"/>
    </location>
</feature>
<protein>
    <submittedName>
        <fullName evidence="2">Uncharacterized protein</fullName>
    </submittedName>
</protein>
<evidence type="ECO:0000313" key="3">
    <source>
        <dbReference type="Proteomes" id="UP000246121"/>
    </source>
</evidence>
<name>A0A2V2W291_TRYCR</name>
<dbReference type="VEuPathDB" id="TriTrypDB:TcCLB.506811.200"/>
<organism evidence="2 3">
    <name type="scientific">Trypanosoma cruzi</name>
    <dbReference type="NCBI Taxonomy" id="5693"/>
    <lineage>
        <taxon>Eukaryota</taxon>
        <taxon>Discoba</taxon>
        <taxon>Euglenozoa</taxon>
        <taxon>Kinetoplastea</taxon>
        <taxon>Metakinetoplastina</taxon>
        <taxon>Trypanosomatida</taxon>
        <taxon>Trypanosomatidae</taxon>
        <taxon>Trypanosoma</taxon>
        <taxon>Schizotrypanum</taxon>
    </lineage>
</organism>
<dbReference type="VEuPathDB" id="TriTrypDB:TcG_04083"/>
<dbReference type="VEuPathDB" id="TriTrypDB:TCDM_01582"/>
<dbReference type="EMBL" id="PRFA01000002">
    <property type="protein sequence ID" value="PWV02740.1"/>
    <property type="molecule type" value="Genomic_DNA"/>
</dbReference>
<proteinExistence type="predicted"/>
<dbReference type="Proteomes" id="UP000246121">
    <property type="component" value="Unassembled WGS sequence"/>
</dbReference>
<evidence type="ECO:0000256" key="1">
    <source>
        <dbReference type="SAM" id="MobiDB-lite"/>
    </source>
</evidence>
<reference evidence="2 3" key="1">
    <citation type="journal article" date="2018" name="Microb. Genom.">
        <title>Expanding an expanded genome: long-read sequencing of Trypanosoma cruzi.</title>
        <authorList>
            <person name="Berna L."/>
            <person name="Rodriguez M."/>
            <person name="Chiribao M.L."/>
            <person name="Parodi-Talice A."/>
            <person name="Pita S."/>
            <person name="Rijo G."/>
            <person name="Alvarez-Valin F."/>
            <person name="Robello C."/>
        </authorList>
    </citation>
    <scope>NUCLEOTIDE SEQUENCE [LARGE SCALE GENOMIC DNA]</scope>
    <source>
        <strain evidence="2 3">Dm28c</strain>
    </source>
</reference>
<dbReference type="VEuPathDB" id="TriTrypDB:Tc_MARK_4212"/>
<dbReference type="VEuPathDB" id="TriTrypDB:ECC02_002749"/>